<dbReference type="Gene3D" id="1.10.10.10">
    <property type="entry name" value="Winged helix-like DNA-binding domain superfamily/Winged helix DNA-binding domain"/>
    <property type="match status" value="1"/>
</dbReference>
<dbReference type="SUPFAM" id="SSF46785">
    <property type="entry name" value="Winged helix' DNA-binding domain"/>
    <property type="match status" value="1"/>
</dbReference>
<dbReference type="RefSeq" id="WP_016470572.1">
    <property type="nucleotide sequence ID" value="NZ_BBQG01000008.1"/>
</dbReference>
<dbReference type="InterPro" id="IPR008920">
    <property type="entry name" value="TF_FadR/GntR_C"/>
</dbReference>
<organism evidence="2 3">
    <name type="scientific">Streptomyces albus</name>
    <dbReference type="NCBI Taxonomy" id="1888"/>
    <lineage>
        <taxon>Bacteria</taxon>
        <taxon>Bacillati</taxon>
        <taxon>Actinomycetota</taxon>
        <taxon>Actinomycetes</taxon>
        <taxon>Kitasatosporales</taxon>
        <taxon>Streptomycetaceae</taxon>
        <taxon>Streptomyces</taxon>
    </lineage>
</organism>
<dbReference type="GO" id="GO:0003700">
    <property type="term" value="F:DNA-binding transcription factor activity"/>
    <property type="evidence" value="ECO:0007669"/>
    <property type="project" value="InterPro"/>
</dbReference>
<dbReference type="CDD" id="cd07377">
    <property type="entry name" value="WHTH_GntR"/>
    <property type="match status" value="1"/>
</dbReference>
<feature type="compositionally biased region" description="Low complexity" evidence="1">
    <location>
        <begin position="22"/>
        <end position="34"/>
    </location>
</feature>
<dbReference type="AlphaFoldDB" id="A0A6C1C8W1"/>
<dbReference type="Pfam" id="PF07729">
    <property type="entry name" value="FCD"/>
    <property type="match status" value="1"/>
</dbReference>
<protein>
    <submittedName>
        <fullName evidence="2">GntR family transcriptional regulator</fullName>
    </submittedName>
</protein>
<dbReference type="GeneID" id="75180606"/>
<dbReference type="Proteomes" id="UP000298111">
    <property type="component" value="Unassembled WGS sequence"/>
</dbReference>
<proteinExistence type="predicted"/>
<dbReference type="InterPro" id="IPR036390">
    <property type="entry name" value="WH_DNA-bd_sf"/>
</dbReference>
<comment type="caution">
    <text evidence="2">The sequence shown here is derived from an EMBL/GenBank/DDBJ whole genome shotgun (WGS) entry which is preliminary data.</text>
</comment>
<dbReference type="PANTHER" id="PTHR43537:SF45">
    <property type="entry name" value="GNTR FAMILY REGULATORY PROTEIN"/>
    <property type="match status" value="1"/>
</dbReference>
<gene>
    <name evidence="2" type="ORF">D8771_22670</name>
</gene>
<sequence length="252" mass="26849">MEQSRAASRTGGPRTATRPERPAGAAVPAPGRSAVRGEHTHSEPAAPAVVPQRHSVRDQILDALRAALLNGRLGAGQVYSAPAIAAHFGVSPTPVREAMQVLVSEGAVETVPNRGFRVAEHDPHDLAELAEVRNLLEVPPLLALARSVPADRWEGLRPLAEDTVQTAARGDRGAYAEADRAFHRALLELTGNRQLVAAADDVRRRAHLSSLRTAPAPRTTDLLAEAADHLALLDALADQDLTAVEHLLRGHQ</sequence>
<evidence type="ECO:0000313" key="2">
    <source>
        <dbReference type="EMBL" id="TGG80582.1"/>
    </source>
</evidence>
<dbReference type="InterPro" id="IPR011711">
    <property type="entry name" value="GntR_C"/>
</dbReference>
<dbReference type="PANTHER" id="PTHR43537">
    <property type="entry name" value="TRANSCRIPTIONAL REGULATOR, GNTR FAMILY"/>
    <property type="match status" value="1"/>
</dbReference>
<reference evidence="2 3" key="1">
    <citation type="submission" date="2018-10" db="EMBL/GenBank/DDBJ databases">
        <title>Isolation of pseudouridimycin from Streptomyces albus DSM 40763.</title>
        <authorList>
            <person name="Rosenqvist P."/>
            <person name="Metsae-Ketelae M."/>
            <person name="Virta P."/>
        </authorList>
    </citation>
    <scope>NUCLEOTIDE SEQUENCE [LARGE SCALE GENOMIC DNA]</scope>
    <source>
        <strain evidence="2 3">DSM 40763</strain>
    </source>
</reference>
<dbReference type="Gene3D" id="1.20.120.530">
    <property type="entry name" value="GntR ligand-binding domain-like"/>
    <property type="match status" value="1"/>
</dbReference>
<evidence type="ECO:0000313" key="3">
    <source>
        <dbReference type="Proteomes" id="UP000298111"/>
    </source>
</evidence>
<feature type="region of interest" description="Disordered" evidence="1">
    <location>
        <begin position="1"/>
        <end position="53"/>
    </location>
</feature>
<dbReference type="PROSITE" id="PS50949">
    <property type="entry name" value="HTH_GNTR"/>
    <property type="match status" value="1"/>
</dbReference>
<dbReference type="SMART" id="SM00345">
    <property type="entry name" value="HTH_GNTR"/>
    <property type="match status" value="1"/>
</dbReference>
<dbReference type="Pfam" id="PF00392">
    <property type="entry name" value="GntR"/>
    <property type="match status" value="1"/>
</dbReference>
<dbReference type="InterPro" id="IPR000524">
    <property type="entry name" value="Tscrpt_reg_HTH_GntR"/>
</dbReference>
<dbReference type="SMART" id="SM00895">
    <property type="entry name" value="FCD"/>
    <property type="match status" value="1"/>
</dbReference>
<accession>A0A6C1C8W1</accession>
<evidence type="ECO:0000256" key="1">
    <source>
        <dbReference type="SAM" id="MobiDB-lite"/>
    </source>
</evidence>
<name>A0A6C1C8W1_9ACTN</name>
<dbReference type="InterPro" id="IPR036388">
    <property type="entry name" value="WH-like_DNA-bd_sf"/>
</dbReference>
<dbReference type="SUPFAM" id="SSF48008">
    <property type="entry name" value="GntR ligand-binding domain-like"/>
    <property type="match status" value="1"/>
</dbReference>
<dbReference type="EMBL" id="RCIY01000069">
    <property type="protein sequence ID" value="TGG80582.1"/>
    <property type="molecule type" value="Genomic_DNA"/>
</dbReference>